<dbReference type="Gene3D" id="1.10.287.130">
    <property type="match status" value="1"/>
</dbReference>
<evidence type="ECO:0000256" key="1">
    <source>
        <dbReference type="SAM" id="MobiDB-lite"/>
    </source>
</evidence>
<keyword evidence="3" id="KW-0808">Transferase</keyword>
<accession>A0A562TI12</accession>
<proteinExistence type="predicted"/>
<feature type="compositionally biased region" description="Basic and acidic residues" evidence="1">
    <location>
        <begin position="560"/>
        <end position="569"/>
    </location>
</feature>
<evidence type="ECO:0000256" key="2">
    <source>
        <dbReference type="SAM" id="Phobius"/>
    </source>
</evidence>
<dbReference type="OrthoDB" id="9813151at2"/>
<dbReference type="Proteomes" id="UP000320593">
    <property type="component" value="Unassembled WGS sequence"/>
</dbReference>
<dbReference type="GO" id="GO:0016301">
    <property type="term" value="F:kinase activity"/>
    <property type="evidence" value="ECO:0007669"/>
    <property type="project" value="UniProtKB-KW"/>
</dbReference>
<name>A0A562TI12_9HYPH</name>
<feature type="compositionally biased region" description="Polar residues" evidence="1">
    <location>
        <begin position="570"/>
        <end position="580"/>
    </location>
</feature>
<dbReference type="SUPFAM" id="SSF55785">
    <property type="entry name" value="PYP-like sensor domain (PAS domain)"/>
    <property type="match status" value="1"/>
</dbReference>
<comment type="caution">
    <text evidence="3">The sequence shown here is derived from an EMBL/GenBank/DDBJ whole genome shotgun (WGS) entry which is preliminary data.</text>
</comment>
<dbReference type="RefSeq" id="WP_145340754.1">
    <property type="nucleotide sequence ID" value="NZ_SMLY01000060.1"/>
</dbReference>
<dbReference type="InterPro" id="IPR036890">
    <property type="entry name" value="HATPase_C_sf"/>
</dbReference>
<keyword evidence="2" id="KW-0812">Transmembrane</keyword>
<keyword evidence="3" id="KW-0418">Kinase</keyword>
<dbReference type="Gene3D" id="3.30.565.10">
    <property type="entry name" value="Histidine kinase-like ATPase, C-terminal domain"/>
    <property type="match status" value="1"/>
</dbReference>
<dbReference type="AlphaFoldDB" id="A0A562TI12"/>
<dbReference type="PANTHER" id="PTHR45530">
    <property type="entry name" value="SENSORY TRANSDUCTION HISTIDINE KINASE"/>
    <property type="match status" value="1"/>
</dbReference>
<dbReference type="PANTHER" id="PTHR45530:SF3">
    <property type="entry name" value="TWO-COMPONENT SYSTEM NARL FAMILY SENSOR HISTIDINE KINASE BARA"/>
    <property type="match status" value="1"/>
</dbReference>
<gene>
    <name evidence="3" type="ORF">JM93_00830</name>
</gene>
<evidence type="ECO:0000313" key="4">
    <source>
        <dbReference type="Proteomes" id="UP000320593"/>
    </source>
</evidence>
<sequence length="580" mass="61349">MRNRLFSFAALCEAVLSQADSLVHPAAAADPLARPRHRGFISGCLLTGALGLLVLPLHLAFAGAPGFAVILLMAFMLSQWPLAMVLSQTGRLDLAYGLSALVFAGFLTGFAAVSGGPASAALFWLVLVPLEAAQAACRRMVSLSALVCLGAVALLFMVPLPEPMPGSLAPLTVVLAACGAAVYAAVLAGRLVSDVRRSRKVMEERHGAAQLLSAHSNEAVLVYRPDGSMGLLGGSLDPMLDVPARQLKGDWLLQRLHVTDRPAYLMALADVRETGGPKVMNLRLRRGASEPGTPGHADYVWLRVTLRRAADPGTKDCVVLTLSDRSREHAENEALTSALGTARLETTAQSRDLARFGADLRGPLKQIIDYAAILKSRDGSGLATGASSSEAYAERIEETGQQLLEMVDTVLSAADMDSGARTANVVPFDMPTCLSGTLAELQDAAARAGITLAAAIETGLPVYAGDQEACRQMLKCLVLAAAKATQCETELTLSAKARPGHILVEMSGDPWLVLNAGPARHFITLAEKLAQLQGARLKISAVRDRCERVSVSFPLQSSHTDGRTSDRLETNNTGQLQNIA</sequence>
<feature type="transmembrane region" description="Helical" evidence="2">
    <location>
        <begin position="95"/>
        <end position="128"/>
    </location>
</feature>
<dbReference type="EMBL" id="VLLF01000001">
    <property type="protein sequence ID" value="TWI93275.1"/>
    <property type="molecule type" value="Genomic_DNA"/>
</dbReference>
<protein>
    <submittedName>
        <fullName evidence="3">Two-component system, cell cycle sensor histidine kinase DivJ</fullName>
    </submittedName>
</protein>
<organism evidence="3 4">
    <name type="scientific">Roseibium hamelinense</name>
    <dbReference type="NCBI Taxonomy" id="150831"/>
    <lineage>
        <taxon>Bacteria</taxon>
        <taxon>Pseudomonadati</taxon>
        <taxon>Pseudomonadota</taxon>
        <taxon>Alphaproteobacteria</taxon>
        <taxon>Hyphomicrobiales</taxon>
        <taxon>Stappiaceae</taxon>
        <taxon>Roseibium</taxon>
    </lineage>
</organism>
<feature type="region of interest" description="Disordered" evidence="1">
    <location>
        <begin position="556"/>
        <end position="580"/>
    </location>
</feature>
<dbReference type="InterPro" id="IPR035965">
    <property type="entry name" value="PAS-like_dom_sf"/>
</dbReference>
<feature type="transmembrane region" description="Helical" evidence="2">
    <location>
        <begin position="38"/>
        <end position="57"/>
    </location>
</feature>
<keyword evidence="4" id="KW-1185">Reference proteome</keyword>
<keyword evidence="2" id="KW-0472">Membrane</keyword>
<feature type="transmembrane region" description="Helical" evidence="2">
    <location>
        <begin position="140"/>
        <end position="159"/>
    </location>
</feature>
<feature type="transmembrane region" description="Helical" evidence="2">
    <location>
        <begin position="171"/>
        <end position="192"/>
    </location>
</feature>
<evidence type="ECO:0000313" key="3">
    <source>
        <dbReference type="EMBL" id="TWI93275.1"/>
    </source>
</evidence>
<keyword evidence="2" id="KW-1133">Transmembrane helix</keyword>
<reference evidence="3 4" key="1">
    <citation type="submission" date="2019-07" db="EMBL/GenBank/DDBJ databases">
        <title>Genomic Encyclopedia of Archaeal and Bacterial Type Strains, Phase II (KMG-II): from individual species to whole genera.</title>
        <authorList>
            <person name="Goeker M."/>
        </authorList>
    </citation>
    <scope>NUCLEOTIDE SEQUENCE [LARGE SCALE GENOMIC DNA]</scope>
    <source>
        <strain evidence="3 4">ATCC BAA-252</strain>
    </source>
</reference>